<keyword evidence="2 5" id="KW-0732">Signal</keyword>
<evidence type="ECO:0000256" key="5">
    <source>
        <dbReference type="SAM" id="SignalP"/>
    </source>
</evidence>
<feature type="compositionally biased region" description="Basic and acidic residues" evidence="4">
    <location>
        <begin position="178"/>
        <end position="212"/>
    </location>
</feature>
<feature type="compositionally biased region" description="Basic and acidic residues" evidence="4">
    <location>
        <begin position="449"/>
        <end position="463"/>
    </location>
</feature>
<accession>A0A8J9W866</accession>
<feature type="signal peptide" evidence="5">
    <location>
        <begin position="1"/>
        <end position="19"/>
    </location>
</feature>
<feature type="compositionally biased region" description="Basic and acidic residues" evidence="4">
    <location>
        <begin position="307"/>
        <end position="324"/>
    </location>
</feature>
<feature type="compositionally biased region" description="Basic and acidic residues" evidence="4">
    <location>
        <begin position="415"/>
        <end position="440"/>
    </location>
</feature>
<feature type="chain" id="PRO_5035446217" evidence="5">
    <location>
        <begin position="20"/>
        <end position="684"/>
    </location>
</feature>
<reference evidence="6" key="1">
    <citation type="submission" date="2021-12" db="EMBL/GenBank/DDBJ databases">
        <authorList>
            <person name="Martin H S."/>
        </authorList>
    </citation>
    <scope>NUCLEOTIDE SEQUENCE</scope>
</reference>
<organism evidence="6 7">
    <name type="scientific">Brenthis ino</name>
    <name type="common">lesser marbled fritillary</name>
    <dbReference type="NCBI Taxonomy" id="405034"/>
    <lineage>
        <taxon>Eukaryota</taxon>
        <taxon>Metazoa</taxon>
        <taxon>Ecdysozoa</taxon>
        <taxon>Arthropoda</taxon>
        <taxon>Hexapoda</taxon>
        <taxon>Insecta</taxon>
        <taxon>Pterygota</taxon>
        <taxon>Neoptera</taxon>
        <taxon>Endopterygota</taxon>
        <taxon>Lepidoptera</taxon>
        <taxon>Glossata</taxon>
        <taxon>Ditrysia</taxon>
        <taxon>Papilionoidea</taxon>
        <taxon>Nymphalidae</taxon>
        <taxon>Heliconiinae</taxon>
        <taxon>Argynnini</taxon>
        <taxon>Brenthis</taxon>
    </lineage>
</organism>
<protein>
    <submittedName>
        <fullName evidence="6">Uncharacterized protein</fullName>
    </submittedName>
</protein>
<evidence type="ECO:0000256" key="4">
    <source>
        <dbReference type="SAM" id="MobiDB-lite"/>
    </source>
</evidence>
<keyword evidence="7" id="KW-1185">Reference proteome</keyword>
<feature type="compositionally biased region" description="Basic residues" evidence="4">
    <location>
        <begin position="569"/>
        <end position="582"/>
    </location>
</feature>
<evidence type="ECO:0000313" key="7">
    <source>
        <dbReference type="Proteomes" id="UP000838878"/>
    </source>
</evidence>
<feature type="compositionally biased region" description="Basic and acidic residues" evidence="4">
    <location>
        <begin position="622"/>
        <end position="635"/>
    </location>
</feature>
<feature type="compositionally biased region" description="Basic and acidic residues" evidence="4">
    <location>
        <begin position="512"/>
        <end position="564"/>
    </location>
</feature>
<feature type="compositionally biased region" description="Acidic residues" evidence="4">
    <location>
        <begin position="497"/>
        <end position="510"/>
    </location>
</feature>
<dbReference type="Proteomes" id="UP000838878">
    <property type="component" value="Chromosome 7"/>
</dbReference>
<dbReference type="PRINTS" id="PR00947">
    <property type="entry name" value="CUTICLE"/>
</dbReference>
<name>A0A8J9W866_9NEOP</name>
<evidence type="ECO:0000256" key="1">
    <source>
        <dbReference type="ARBA" id="ARBA00022460"/>
    </source>
</evidence>
<feature type="compositionally biased region" description="Basic and acidic residues" evidence="4">
    <location>
        <begin position="584"/>
        <end position="612"/>
    </location>
</feature>
<dbReference type="GO" id="GO:0005615">
    <property type="term" value="C:extracellular space"/>
    <property type="evidence" value="ECO:0007669"/>
    <property type="project" value="TreeGrafter"/>
</dbReference>
<dbReference type="Pfam" id="PF00379">
    <property type="entry name" value="Chitin_bind_4"/>
    <property type="match status" value="2"/>
</dbReference>
<dbReference type="GO" id="GO:0031012">
    <property type="term" value="C:extracellular matrix"/>
    <property type="evidence" value="ECO:0007669"/>
    <property type="project" value="TreeGrafter"/>
</dbReference>
<evidence type="ECO:0000256" key="2">
    <source>
        <dbReference type="ARBA" id="ARBA00022729"/>
    </source>
</evidence>
<feature type="region of interest" description="Disordered" evidence="4">
    <location>
        <begin position="124"/>
        <end position="268"/>
    </location>
</feature>
<evidence type="ECO:0000313" key="6">
    <source>
        <dbReference type="EMBL" id="CAH0728847.1"/>
    </source>
</evidence>
<dbReference type="AlphaFoldDB" id="A0A8J9W866"/>
<gene>
    <name evidence="6" type="ORF">BINO364_LOCUS14018</name>
</gene>
<dbReference type="OrthoDB" id="6931597at2759"/>
<feature type="compositionally biased region" description="Acidic residues" evidence="4">
    <location>
        <begin position="231"/>
        <end position="240"/>
    </location>
</feature>
<dbReference type="InterPro" id="IPR000618">
    <property type="entry name" value="Insect_cuticle"/>
</dbReference>
<feature type="non-terminal residue" evidence="6">
    <location>
        <position position="684"/>
    </location>
</feature>
<dbReference type="EMBL" id="OV170227">
    <property type="protein sequence ID" value="CAH0728847.1"/>
    <property type="molecule type" value="Genomic_DNA"/>
</dbReference>
<sequence length="684" mass="79981">MIWKVFTFFGFALLAFSEARPPISEQKVKIETHEKVSHIGSHKPEHHEVYAWAYPSYEFKYEVNDPHTHDFKGHEETRQGDEVKGHYWLIQPDGYKRTVNYHVDKNSGFKAHVDYTKLHHKLSEENAGEEENSNEGGESNDNSEDGSNENISKEEAHVPNTHEFSSDNEGESANLDDNSEHESYHGHGTDRDISRRGDVKFWGRKRGRDESHKNHKNNNEEDEQEARGSDNGEEQASEENESIHHGKVEEHSSGTDSGNDGSSAVENKSEKHVIKHEYHTVLVISLANYVLCEHGATSEQRVQVHHSKSESYSHHDGDKKSEHHEEYAWAYPSYEFSYKVNDPHTHDIKGQHEKRHGDEVKGIYWLLDPNGYKRTVNYHADDHKGFNAQVDYSHEKHNEHGYKNQYSVYEEQSEDKDQNKNEESNDDTNKESNGERKDQNNEGESNQNENKEESEQNNEKNLEENNSNSENNKNEQDEDKYKNSERNVAERSWIEKDEGENIEIVSETDEYNINKDEKPENMRHKQKDQNVDKDHNGNSDKTENDNFQQDNRKRTNKNGKDNEQNNKSGHIRQEKKKNHNKNGRINENHDNNRRKEANTKNNENKRYKEQNKKSKNNNIQKDSNKDNNKKNQEIDNIRFMKLDASENEYSQNTGEHKSQIYEHRIYINHPKFPSSAPIGKKHKH</sequence>
<dbReference type="InterPro" id="IPR051217">
    <property type="entry name" value="Insect_Cuticle_Struc_Prot"/>
</dbReference>
<proteinExistence type="predicted"/>
<dbReference type="PROSITE" id="PS00233">
    <property type="entry name" value="CHIT_BIND_RR_1"/>
    <property type="match status" value="1"/>
</dbReference>
<dbReference type="PANTHER" id="PTHR12236">
    <property type="entry name" value="STRUCTURAL CONTITUENT OF CUTICLE"/>
    <property type="match status" value="1"/>
</dbReference>
<feature type="compositionally biased region" description="Basic and acidic residues" evidence="4">
    <location>
        <begin position="472"/>
        <end position="496"/>
    </location>
</feature>
<feature type="region of interest" description="Disordered" evidence="4">
    <location>
        <begin position="302"/>
        <end position="324"/>
    </location>
</feature>
<dbReference type="GO" id="GO:0042302">
    <property type="term" value="F:structural constituent of cuticle"/>
    <property type="evidence" value="ECO:0007669"/>
    <property type="project" value="UniProtKB-UniRule"/>
</dbReference>
<feature type="compositionally biased region" description="Basic and acidic residues" evidence="4">
    <location>
        <begin position="241"/>
        <end position="253"/>
    </location>
</feature>
<feature type="region of interest" description="Disordered" evidence="4">
    <location>
        <begin position="409"/>
        <end position="635"/>
    </location>
</feature>
<dbReference type="InterPro" id="IPR031311">
    <property type="entry name" value="CHIT_BIND_RR_consensus"/>
</dbReference>
<keyword evidence="1 3" id="KW-0193">Cuticle</keyword>
<dbReference type="PANTHER" id="PTHR12236:SF75">
    <property type="entry name" value="CUTICULAR PROTEIN 62BB, ISOFORM A"/>
    <property type="match status" value="1"/>
</dbReference>
<evidence type="ECO:0000256" key="3">
    <source>
        <dbReference type="PROSITE-ProRule" id="PRU00497"/>
    </source>
</evidence>
<feature type="compositionally biased region" description="Low complexity" evidence="4">
    <location>
        <begin position="254"/>
        <end position="263"/>
    </location>
</feature>
<dbReference type="PROSITE" id="PS51155">
    <property type="entry name" value="CHIT_BIND_RR_2"/>
    <property type="match status" value="2"/>
</dbReference>